<feature type="transmembrane region" description="Helical" evidence="2">
    <location>
        <begin position="37"/>
        <end position="55"/>
    </location>
</feature>
<feature type="compositionally biased region" description="Basic and acidic residues" evidence="1">
    <location>
        <begin position="10"/>
        <end position="31"/>
    </location>
</feature>
<evidence type="ECO:0000256" key="1">
    <source>
        <dbReference type="SAM" id="MobiDB-lite"/>
    </source>
</evidence>
<comment type="caution">
    <text evidence="3">The sequence shown here is derived from an EMBL/GenBank/DDBJ whole genome shotgun (WGS) entry which is preliminary data.</text>
</comment>
<sequence length="68" mass="7691">MAGARAVKNPAEKKEHSQDRRRRLERDRRAKETAQRILVPVLLAGLAVLVVLFFWKYGFGGVRSAATK</sequence>
<keyword evidence="2" id="KW-0472">Membrane</keyword>
<accession>A0A2H9TFZ0</accession>
<dbReference type="AlphaFoldDB" id="A0A2H9TFZ0"/>
<evidence type="ECO:0000313" key="3">
    <source>
        <dbReference type="EMBL" id="PJF16704.1"/>
    </source>
</evidence>
<keyword evidence="2" id="KW-1133">Transmembrane helix</keyword>
<dbReference type="EMBL" id="MTSL01000208">
    <property type="protein sequence ID" value="PJF16704.1"/>
    <property type="molecule type" value="Genomic_DNA"/>
</dbReference>
<keyword evidence="4" id="KW-1185">Reference proteome</keyword>
<organism evidence="3 4">
    <name type="scientific">Paramicrosporidium saccamoebae</name>
    <dbReference type="NCBI Taxonomy" id="1246581"/>
    <lineage>
        <taxon>Eukaryota</taxon>
        <taxon>Fungi</taxon>
        <taxon>Fungi incertae sedis</taxon>
        <taxon>Cryptomycota</taxon>
        <taxon>Cryptomycota incertae sedis</taxon>
        <taxon>Paramicrosporidium</taxon>
    </lineage>
</organism>
<keyword evidence="2" id="KW-0812">Transmembrane</keyword>
<feature type="region of interest" description="Disordered" evidence="1">
    <location>
        <begin position="1"/>
        <end position="31"/>
    </location>
</feature>
<protein>
    <submittedName>
        <fullName evidence="3">Uncharacterized protein</fullName>
    </submittedName>
</protein>
<reference evidence="3 4" key="1">
    <citation type="submission" date="2016-10" db="EMBL/GenBank/DDBJ databases">
        <title>The genome of Paramicrosporidium saccamoebae is the missing link in understanding Cryptomycota and Microsporidia evolution.</title>
        <authorList>
            <person name="Quandt C.A."/>
            <person name="Beaudet D."/>
            <person name="Corsaro D."/>
            <person name="Michel R."/>
            <person name="Corradi N."/>
            <person name="James T."/>
        </authorList>
    </citation>
    <scope>NUCLEOTIDE SEQUENCE [LARGE SCALE GENOMIC DNA]</scope>
    <source>
        <strain evidence="3 4">KSL3</strain>
    </source>
</reference>
<evidence type="ECO:0000256" key="2">
    <source>
        <dbReference type="SAM" id="Phobius"/>
    </source>
</evidence>
<name>A0A2H9TFZ0_9FUNG</name>
<evidence type="ECO:0000313" key="4">
    <source>
        <dbReference type="Proteomes" id="UP000240830"/>
    </source>
</evidence>
<dbReference type="Proteomes" id="UP000240830">
    <property type="component" value="Unassembled WGS sequence"/>
</dbReference>
<proteinExistence type="predicted"/>
<gene>
    <name evidence="3" type="ORF">PSACC_03487</name>
</gene>